<evidence type="ECO:0000259" key="12">
    <source>
        <dbReference type="Pfam" id="PF02863"/>
    </source>
</evidence>
<keyword evidence="5 10" id="KW-0963">Cytoplasm</keyword>
<keyword evidence="6 10" id="KW-0055">Arginine biosynthesis</keyword>
<dbReference type="PANTHER" id="PTHR34471:SF1">
    <property type="entry name" value="ARGININE REPRESSOR"/>
    <property type="match status" value="1"/>
</dbReference>
<evidence type="ECO:0000256" key="9">
    <source>
        <dbReference type="ARBA" id="ARBA00023163"/>
    </source>
</evidence>
<comment type="caution">
    <text evidence="13">The sequence shown here is derived from an EMBL/GenBank/DDBJ whole genome shotgun (WGS) entry which is preliminary data.</text>
</comment>
<evidence type="ECO:0000256" key="8">
    <source>
        <dbReference type="ARBA" id="ARBA00023125"/>
    </source>
</evidence>
<feature type="domain" description="Arginine repressor C-terminal" evidence="12">
    <location>
        <begin position="78"/>
        <end position="144"/>
    </location>
</feature>
<organism evidence="13 14">
    <name type="scientific">Piscirickettsia litoralis</name>
    <dbReference type="NCBI Taxonomy" id="1891921"/>
    <lineage>
        <taxon>Bacteria</taxon>
        <taxon>Pseudomonadati</taxon>
        <taxon>Pseudomonadota</taxon>
        <taxon>Gammaproteobacteria</taxon>
        <taxon>Thiotrichales</taxon>
        <taxon>Piscirickettsiaceae</taxon>
        <taxon>Piscirickettsia</taxon>
    </lineage>
</organism>
<evidence type="ECO:0000256" key="3">
    <source>
        <dbReference type="ARBA" id="ARBA00008316"/>
    </source>
</evidence>
<dbReference type="EMBL" id="MDTU01000001">
    <property type="protein sequence ID" value="ODN42609.1"/>
    <property type="molecule type" value="Genomic_DNA"/>
</dbReference>
<keyword evidence="10" id="KW-0028">Amino-acid biosynthesis</keyword>
<dbReference type="InterPro" id="IPR020900">
    <property type="entry name" value="Arg_repress_DNA-bd"/>
</dbReference>
<evidence type="ECO:0000256" key="6">
    <source>
        <dbReference type="ARBA" id="ARBA00022571"/>
    </source>
</evidence>
<accession>A0ABX3A1U1</accession>
<dbReference type="HAMAP" id="MF_00173">
    <property type="entry name" value="Arg_repressor"/>
    <property type="match status" value="1"/>
</dbReference>
<comment type="pathway">
    <text evidence="2 10">Amino-acid biosynthesis; L-arginine biosynthesis [regulation].</text>
</comment>
<dbReference type="SUPFAM" id="SSF55252">
    <property type="entry name" value="C-terminal domain of arginine repressor"/>
    <property type="match status" value="1"/>
</dbReference>
<keyword evidence="7 10" id="KW-0805">Transcription regulation</keyword>
<evidence type="ECO:0000256" key="2">
    <source>
        <dbReference type="ARBA" id="ARBA00005040"/>
    </source>
</evidence>
<evidence type="ECO:0000256" key="10">
    <source>
        <dbReference type="HAMAP-Rule" id="MF_00173"/>
    </source>
</evidence>
<sequence length="153" mass="16904">MKNKNIILEAVQQLLSDENMSSQEEICHALAESGFSVSQSKVSRLLRQCGAVKVQKEGHLVYGLPKELSPPTSDSSLTNLIFSIEHNEVMVVLHTSPGAAQLVARMLDFHPKQSEILGTIAGDDSIFVSPRSIKNIEKLYLEIRQLLGFTEKS</sequence>
<dbReference type="InterPro" id="IPR036251">
    <property type="entry name" value="Arg_repress_C_sf"/>
</dbReference>
<keyword evidence="14" id="KW-1185">Reference proteome</keyword>
<dbReference type="PRINTS" id="PR01467">
    <property type="entry name" value="ARGREPRESSOR"/>
</dbReference>
<dbReference type="InterPro" id="IPR036388">
    <property type="entry name" value="WH-like_DNA-bd_sf"/>
</dbReference>
<protein>
    <recommendedName>
        <fullName evidence="4 10">Arginine repressor</fullName>
    </recommendedName>
</protein>
<evidence type="ECO:0000256" key="4">
    <source>
        <dbReference type="ARBA" id="ARBA00021148"/>
    </source>
</evidence>
<dbReference type="Proteomes" id="UP000094329">
    <property type="component" value="Unassembled WGS sequence"/>
</dbReference>
<dbReference type="PANTHER" id="PTHR34471">
    <property type="entry name" value="ARGININE REPRESSOR"/>
    <property type="match status" value="1"/>
</dbReference>
<dbReference type="NCBIfam" id="TIGR01529">
    <property type="entry name" value="argR_whole"/>
    <property type="match status" value="1"/>
</dbReference>
<gene>
    <name evidence="10" type="primary">argR</name>
    <name evidence="13" type="ORF">BGC07_06305</name>
</gene>
<dbReference type="Gene3D" id="1.10.10.10">
    <property type="entry name" value="Winged helix-like DNA-binding domain superfamily/Winged helix DNA-binding domain"/>
    <property type="match status" value="1"/>
</dbReference>
<proteinExistence type="inferred from homology"/>
<evidence type="ECO:0000259" key="11">
    <source>
        <dbReference type="Pfam" id="PF01316"/>
    </source>
</evidence>
<comment type="subcellular location">
    <subcellularLocation>
        <location evidence="1 10">Cytoplasm</location>
    </subcellularLocation>
</comment>
<evidence type="ECO:0000256" key="5">
    <source>
        <dbReference type="ARBA" id="ARBA00022490"/>
    </source>
</evidence>
<comment type="function">
    <text evidence="10">Regulates arginine biosynthesis genes.</text>
</comment>
<dbReference type="Pfam" id="PF02863">
    <property type="entry name" value="Arg_repressor_C"/>
    <property type="match status" value="1"/>
</dbReference>
<reference evidence="13 14" key="1">
    <citation type="submission" date="2016-08" db="EMBL/GenBank/DDBJ databases">
        <title>Draft genome sequence of Candidatus Piscirickettsia litoralis, from seawater.</title>
        <authorList>
            <person name="Wan X."/>
            <person name="Lee A.J."/>
            <person name="Hou S."/>
            <person name="Donachie S.P."/>
        </authorList>
    </citation>
    <scope>NUCLEOTIDE SEQUENCE [LARGE SCALE GENOMIC DNA]</scope>
    <source>
        <strain evidence="13 14">Y2</strain>
    </source>
</reference>
<comment type="similarity">
    <text evidence="3 10">Belongs to the ArgR family.</text>
</comment>
<dbReference type="InterPro" id="IPR020899">
    <property type="entry name" value="Arg_repress_C"/>
</dbReference>
<dbReference type="InterPro" id="IPR001669">
    <property type="entry name" value="Arg_repress"/>
</dbReference>
<evidence type="ECO:0000256" key="7">
    <source>
        <dbReference type="ARBA" id="ARBA00023015"/>
    </source>
</evidence>
<name>A0ABX3A1U1_9GAMM</name>
<keyword evidence="8 10" id="KW-0238">DNA-binding</keyword>
<dbReference type="SUPFAM" id="SSF46785">
    <property type="entry name" value="Winged helix' DNA-binding domain"/>
    <property type="match status" value="1"/>
</dbReference>
<keyword evidence="10" id="KW-0678">Repressor</keyword>
<evidence type="ECO:0000313" key="13">
    <source>
        <dbReference type="EMBL" id="ODN42609.1"/>
    </source>
</evidence>
<dbReference type="Pfam" id="PF01316">
    <property type="entry name" value="Arg_repressor"/>
    <property type="match status" value="1"/>
</dbReference>
<evidence type="ECO:0000313" key="14">
    <source>
        <dbReference type="Proteomes" id="UP000094329"/>
    </source>
</evidence>
<dbReference type="InterPro" id="IPR036390">
    <property type="entry name" value="WH_DNA-bd_sf"/>
</dbReference>
<evidence type="ECO:0000256" key="1">
    <source>
        <dbReference type="ARBA" id="ARBA00004496"/>
    </source>
</evidence>
<feature type="domain" description="Arginine repressor DNA-binding" evidence="11">
    <location>
        <begin position="9"/>
        <end position="68"/>
    </location>
</feature>
<keyword evidence="9 10" id="KW-0804">Transcription</keyword>
<dbReference type="Gene3D" id="3.30.1360.40">
    <property type="match status" value="1"/>
</dbReference>
<dbReference type="RefSeq" id="WP_069312405.1">
    <property type="nucleotide sequence ID" value="NZ_MDTU01000001.1"/>
</dbReference>